<evidence type="ECO:0000256" key="7">
    <source>
        <dbReference type="ARBA" id="ARBA00023136"/>
    </source>
</evidence>
<sequence length="947" mass="106325">MLQYNMEEDVVYVNEVDSIYNDSNIWELQTVTSSEEHQLENALMVWSQKQQQQQQPHPQQTQLKLSQYNNNTFLFYNNNNLNATANLNLWYTENQIDSTLLSPSSSQLSSVTTTLATLFYVNISNATITSPGKEELLTSSAVVDNTTNNHLNNYWALLALILVIGTAAGNILVCLAIAWERRLQNVTNYFLMSLAITDLMVAILVMPLGILTLVKGYFPLGSEHCLTWICLDVLFCTASIMHLCTISVDRYLSLRYPMRFGRNKTRRRVTLKIVFVWLLSIAMSLPLSLMYSKNHASVLVNGTCQIPDPVYKLVGSIVCFYIPLGVMLLTYCLTVRLLAQQRQNLGGTNQAATPGWASSWLGQAPAIERRCTWRRFLKTGQSATSSTLHAHSANSTDTELSTLDNHELWLPESSVPEPTPTAMTALHQFGAEMLKLSRGLESVATSSTESPAKSELSTTPNHTSCNATHTQNNLHITRQQRIKEQYPISESLNGEPKQKPAKQQNVNSAEQAQSQQQQHTQFRKNSCSRQLFNSSNNVKEFKARIRSPSPRFSKVHNKRRRTSETVHTHHLVKGRTSSPMPSRKRYHSLPKNTLFVMRERRPSVCSLPSKSSDDEEMPQDTNINKTSHSDSEMDIPHIYCINANGNSEYLPLPTVCTCPYFGNRPLVTCRKPAEIKIIPTNFIITSTATVTTATTNVNTFSLNAYTKAALSKKPSSNSLTVDASVDGDHYLAATQTPKRKLSISKTASIVTWDTDSCYRRRGSSFGGTRTSLLLAPTKTSLLSSTSAPLHRSATLRNQIINHNDLSTAGSVKSKGKSLQSPPCLLQRNQTVRSQHSRNSSVISRNSSRHGRIIRLEQKATKVLGVVFFTFVILWSPFFVLNLLPTVCKDCEQNIDHWVFDVVTWLGYASSMVNPIFYTIFNKVFRQAFKKVLLCRYSNSTSGWRPHR</sequence>
<keyword evidence="8 10" id="KW-0675">Receptor</keyword>
<keyword evidence="7 12" id="KW-0472">Membrane</keyword>
<evidence type="ECO:0000256" key="9">
    <source>
        <dbReference type="ARBA" id="ARBA00023224"/>
    </source>
</evidence>
<gene>
    <name evidence="15 16" type="primary">LOC119638940</name>
</gene>
<keyword evidence="14" id="KW-1185">Reference proteome</keyword>
<dbReference type="FunFam" id="1.20.1070.10:FF:000520">
    <property type="entry name" value="5-hydroxytryptamine (Serotonin) receptor 2B, isoform E"/>
    <property type="match status" value="1"/>
</dbReference>
<feature type="domain" description="G-protein coupled receptors family 1 profile" evidence="13">
    <location>
        <begin position="169"/>
        <end position="917"/>
    </location>
</feature>
<dbReference type="Proteomes" id="UP000092443">
    <property type="component" value="Unplaced"/>
</dbReference>
<dbReference type="RefSeq" id="XP_037892009.1">
    <property type="nucleotide sequence ID" value="XM_038036081.1"/>
</dbReference>
<dbReference type="PROSITE" id="PS00237">
    <property type="entry name" value="G_PROTEIN_RECEP_F1_1"/>
    <property type="match status" value="1"/>
</dbReference>
<name>A0A9C6DUR2_9MUSC</name>
<evidence type="ECO:0000256" key="11">
    <source>
        <dbReference type="SAM" id="MobiDB-lite"/>
    </source>
</evidence>
<evidence type="ECO:0000313" key="14">
    <source>
        <dbReference type="Proteomes" id="UP000092443"/>
    </source>
</evidence>
<feature type="transmembrane region" description="Helical" evidence="12">
    <location>
        <begin position="311"/>
        <end position="333"/>
    </location>
</feature>
<evidence type="ECO:0000259" key="13">
    <source>
        <dbReference type="PROSITE" id="PS50262"/>
    </source>
</evidence>
<dbReference type="KEGG" id="gfs:119638940"/>
<dbReference type="PRINTS" id="PR00237">
    <property type="entry name" value="GPCRRHODOPSN"/>
</dbReference>
<feature type="transmembrane region" description="Helical" evidence="12">
    <location>
        <begin position="154"/>
        <end position="177"/>
    </location>
</feature>
<keyword evidence="3" id="KW-1003">Cell membrane</keyword>
<feature type="transmembrane region" description="Helical" evidence="12">
    <location>
        <begin position="269"/>
        <end position="291"/>
    </location>
</feature>
<feature type="transmembrane region" description="Helical" evidence="12">
    <location>
        <begin position="189"/>
        <end position="214"/>
    </location>
</feature>
<keyword evidence="6 10" id="KW-0297">G-protein coupled receptor</keyword>
<dbReference type="GeneID" id="119638940"/>
<dbReference type="SMART" id="SM01381">
    <property type="entry name" value="7TM_GPCR_Srsx"/>
    <property type="match status" value="1"/>
</dbReference>
<protein>
    <submittedName>
        <fullName evidence="15 16">Uncharacterized protein LOC119638940 isoform X1</fullName>
    </submittedName>
</protein>
<dbReference type="InterPro" id="IPR000276">
    <property type="entry name" value="GPCR_Rhodpsn"/>
</dbReference>
<reference evidence="15 16" key="1">
    <citation type="submission" date="2025-04" db="UniProtKB">
        <authorList>
            <consortium name="RefSeq"/>
        </authorList>
    </citation>
    <scope>IDENTIFICATION</scope>
    <source>
        <tissue evidence="15 16">Whole body pupa</tissue>
    </source>
</reference>
<keyword evidence="4 10" id="KW-0812">Transmembrane</keyword>
<dbReference type="PANTHER" id="PTHR24248">
    <property type="entry name" value="ADRENERGIC RECEPTOR-RELATED G-PROTEIN COUPLED RECEPTOR"/>
    <property type="match status" value="1"/>
</dbReference>
<feature type="compositionally biased region" description="Low complexity" evidence="11">
    <location>
        <begin position="503"/>
        <end position="518"/>
    </location>
</feature>
<dbReference type="CDD" id="cd15307">
    <property type="entry name" value="7tmA_5-HT2_insect-like"/>
    <property type="match status" value="1"/>
</dbReference>
<dbReference type="InterPro" id="IPR017452">
    <property type="entry name" value="GPCR_Rhodpsn_7TM"/>
</dbReference>
<feature type="compositionally biased region" description="Polar residues" evidence="11">
    <location>
        <begin position="443"/>
        <end position="472"/>
    </location>
</feature>
<feature type="region of interest" description="Disordered" evidence="11">
    <location>
        <begin position="602"/>
        <end position="630"/>
    </location>
</feature>
<evidence type="ECO:0000256" key="5">
    <source>
        <dbReference type="ARBA" id="ARBA00022989"/>
    </source>
</evidence>
<feature type="transmembrane region" description="Helical" evidence="12">
    <location>
        <begin position="862"/>
        <end position="881"/>
    </location>
</feature>
<evidence type="ECO:0000313" key="15">
    <source>
        <dbReference type="RefSeq" id="XP_037892008.1"/>
    </source>
</evidence>
<evidence type="ECO:0000256" key="12">
    <source>
        <dbReference type="SAM" id="Phobius"/>
    </source>
</evidence>
<evidence type="ECO:0000256" key="6">
    <source>
        <dbReference type="ARBA" id="ARBA00023040"/>
    </source>
</evidence>
<accession>A0A9C6DUR2</accession>
<dbReference type="GO" id="GO:0005886">
    <property type="term" value="C:plasma membrane"/>
    <property type="evidence" value="ECO:0007669"/>
    <property type="project" value="UniProtKB-SubCell"/>
</dbReference>
<feature type="transmembrane region" description="Helical" evidence="12">
    <location>
        <begin position="901"/>
        <end position="920"/>
    </location>
</feature>
<proteinExistence type="inferred from homology"/>
<dbReference type="RefSeq" id="XP_037892008.1">
    <property type="nucleotide sequence ID" value="XM_038036080.1"/>
</dbReference>
<evidence type="ECO:0000313" key="16">
    <source>
        <dbReference type="RefSeq" id="XP_037892009.1"/>
    </source>
</evidence>
<feature type="transmembrane region" description="Helical" evidence="12">
    <location>
        <begin position="226"/>
        <end position="248"/>
    </location>
</feature>
<evidence type="ECO:0000256" key="8">
    <source>
        <dbReference type="ARBA" id="ARBA00023170"/>
    </source>
</evidence>
<keyword evidence="9 10" id="KW-0807">Transducer</keyword>
<keyword evidence="5 12" id="KW-1133">Transmembrane helix</keyword>
<dbReference type="GO" id="GO:0004930">
    <property type="term" value="F:G protein-coupled receptor activity"/>
    <property type="evidence" value="ECO:0007669"/>
    <property type="project" value="UniProtKB-KW"/>
</dbReference>
<evidence type="ECO:0000256" key="1">
    <source>
        <dbReference type="ARBA" id="ARBA00004651"/>
    </source>
</evidence>
<feature type="region of interest" description="Disordered" evidence="11">
    <location>
        <begin position="550"/>
        <end position="586"/>
    </location>
</feature>
<feature type="region of interest" description="Disordered" evidence="11">
    <location>
        <begin position="440"/>
        <end position="472"/>
    </location>
</feature>
<evidence type="ECO:0000256" key="3">
    <source>
        <dbReference type="ARBA" id="ARBA00022475"/>
    </source>
</evidence>
<comment type="subcellular location">
    <subcellularLocation>
        <location evidence="1">Cell membrane</location>
        <topology evidence="1">Multi-pass membrane protein</topology>
    </subcellularLocation>
</comment>
<evidence type="ECO:0000256" key="10">
    <source>
        <dbReference type="RuleBase" id="RU000688"/>
    </source>
</evidence>
<organism evidence="14 15">
    <name type="scientific">Glossina fuscipes</name>
    <dbReference type="NCBI Taxonomy" id="7396"/>
    <lineage>
        <taxon>Eukaryota</taxon>
        <taxon>Metazoa</taxon>
        <taxon>Ecdysozoa</taxon>
        <taxon>Arthropoda</taxon>
        <taxon>Hexapoda</taxon>
        <taxon>Insecta</taxon>
        <taxon>Pterygota</taxon>
        <taxon>Neoptera</taxon>
        <taxon>Endopterygota</taxon>
        <taxon>Diptera</taxon>
        <taxon>Brachycera</taxon>
        <taxon>Muscomorpha</taxon>
        <taxon>Hippoboscoidea</taxon>
        <taxon>Glossinidae</taxon>
        <taxon>Glossina</taxon>
    </lineage>
</organism>
<dbReference type="Gene3D" id="1.20.1070.10">
    <property type="entry name" value="Rhodopsin 7-helix transmembrane proteins"/>
    <property type="match status" value="2"/>
</dbReference>
<comment type="similarity">
    <text evidence="2 10">Belongs to the G-protein coupled receptor 1 family.</text>
</comment>
<dbReference type="AlphaFoldDB" id="A0A9C6DUR2"/>
<dbReference type="SUPFAM" id="SSF81321">
    <property type="entry name" value="Family A G protein-coupled receptor-like"/>
    <property type="match status" value="1"/>
</dbReference>
<dbReference type="PROSITE" id="PS50262">
    <property type="entry name" value="G_PROTEIN_RECEP_F1_2"/>
    <property type="match status" value="1"/>
</dbReference>
<feature type="region of interest" description="Disordered" evidence="11">
    <location>
        <begin position="491"/>
        <end position="527"/>
    </location>
</feature>
<evidence type="ECO:0000256" key="4">
    <source>
        <dbReference type="ARBA" id="ARBA00022692"/>
    </source>
</evidence>
<dbReference type="Pfam" id="PF00001">
    <property type="entry name" value="7tm_1"/>
    <property type="match status" value="2"/>
</dbReference>
<evidence type="ECO:0000256" key="2">
    <source>
        <dbReference type="ARBA" id="ARBA00010663"/>
    </source>
</evidence>